<protein>
    <submittedName>
        <fullName evidence="10">Cation transporter</fullName>
    </submittedName>
</protein>
<evidence type="ECO:0000256" key="1">
    <source>
        <dbReference type="ARBA" id="ARBA00004141"/>
    </source>
</evidence>
<dbReference type="FunFam" id="1.20.1510.10:FF:000006">
    <property type="entry name" value="Divalent cation efflux transporter"/>
    <property type="match status" value="1"/>
</dbReference>
<accession>A0A6I2UU89</accession>
<organism evidence="10 11">
    <name type="scientific">Selenomonas montiformis</name>
    <dbReference type="NCBI Taxonomy" id="2652285"/>
    <lineage>
        <taxon>Bacteria</taxon>
        <taxon>Bacillati</taxon>
        <taxon>Bacillota</taxon>
        <taxon>Negativicutes</taxon>
        <taxon>Selenomonadales</taxon>
        <taxon>Selenomonadaceae</taxon>
        <taxon>Selenomonas</taxon>
    </lineage>
</organism>
<sequence length="374" mass="40918">MQAKGQNREHIIIRTSVIGIVANLLLAGFKAAVGLSVHSIAVLLDAVNNLSDAMSSIITIVGTRLAARLPDKKHPLGHGRIEYLSALVVAGIVFYAGITSAVESVKKIIEPEAADYSLTSLIILAAAVLVKWLLGRYVRRQGERVQCGALTASGTDALFDAVISLSVLISALLFLATGISLEAYVGVVISVVIIKSGIGMMIETLHEILGQRMDAAFTNRVKEILASLPEVRGAYDLIIYNYGPNKNLASVHLELPDTMSVREVDALTRLAEEKVYRETGVILAGVGVYSYNTRDDAAARLRDDIRKRVLQHDWVVQMHGFYVQEEEKKIRFDVVLNFVIPPQKGLDILYREMREAYPGYCFQIAPDIDASVTA</sequence>
<evidence type="ECO:0000256" key="5">
    <source>
        <dbReference type="ARBA" id="ARBA00022989"/>
    </source>
</evidence>
<feature type="transmembrane region" description="Helical" evidence="7">
    <location>
        <begin position="81"/>
        <end position="98"/>
    </location>
</feature>
<dbReference type="AlphaFoldDB" id="A0A6I2UU89"/>
<feature type="transmembrane region" description="Helical" evidence="7">
    <location>
        <begin position="158"/>
        <end position="177"/>
    </location>
</feature>
<name>A0A6I2UU89_9FIRM</name>
<comment type="caution">
    <text evidence="10">The sequence shown here is derived from an EMBL/GenBank/DDBJ whole genome shotgun (WGS) entry which is preliminary data.</text>
</comment>
<gene>
    <name evidence="10" type="ORF">FYJ78_00250</name>
</gene>
<dbReference type="Pfam" id="PF16916">
    <property type="entry name" value="ZT_dimer"/>
    <property type="match status" value="1"/>
</dbReference>
<dbReference type="EMBL" id="VUNL01000001">
    <property type="protein sequence ID" value="MSV23650.1"/>
    <property type="molecule type" value="Genomic_DNA"/>
</dbReference>
<dbReference type="InterPro" id="IPR036837">
    <property type="entry name" value="Cation_efflux_CTD_sf"/>
</dbReference>
<proteinExistence type="inferred from homology"/>
<keyword evidence="4 7" id="KW-0812">Transmembrane</keyword>
<evidence type="ECO:0000259" key="8">
    <source>
        <dbReference type="Pfam" id="PF01545"/>
    </source>
</evidence>
<dbReference type="GO" id="GO:0008324">
    <property type="term" value="F:monoatomic cation transmembrane transporter activity"/>
    <property type="evidence" value="ECO:0007669"/>
    <property type="project" value="InterPro"/>
</dbReference>
<evidence type="ECO:0000256" key="2">
    <source>
        <dbReference type="ARBA" id="ARBA00008114"/>
    </source>
</evidence>
<dbReference type="InterPro" id="IPR002524">
    <property type="entry name" value="Cation_efflux"/>
</dbReference>
<reference evidence="10 11" key="1">
    <citation type="submission" date="2019-08" db="EMBL/GenBank/DDBJ databases">
        <title>In-depth cultivation of the pig gut microbiome towards novel bacterial diversity and tailored functional studies.</title>
        <authorList>
            <person name="Wylensek D."/>
            <person name="Hitch T.C.A."/>
            <person name="Clavel T."/>
        </authorList>
    </citation>
    <scope>NUCLEOTIDE SEQUENCE [LARGE SCALE GENOMIC DNA]</scope>
    <source>
        <strain evidence="11">WCA-380-WT-3B3</strain>
    </source>
</reference>
<comment type="subcellular location">
    <subcellularLocation>
        <location evidence="1">Membrane</location>
        <topology evidence="1">Multi-pass membrane protein</topology>
    </subcellularLocation>
</comment>
<keyword evidence="5 7" id="KW-1133">Transmembrane helix</keyword>
<keyword evidence="6 7" id="KW-0472">Membrane</keyword>
<dbReference type="InterPro" id="IPR050291">
    <property type="entry name" value="CDF_Transporter"/>
</dbReference>
<evidence type="ECO:0000259" key="9">
    <source>
        <dbReference type="Pfam" id="PF16916"/>
    </source>
</evidence>
<feature type="transmembrane region" description="Helical" evidence="7">
    <location>
        <begin position="12"/>
        <end position="33"/>
    </location>
</feature>
<dbReference type="Gene3D" id="1.20.1510.10">
    <property type="entry name" value="Cation efflux protein transmembrane domain"/>
    <property type="match status" value="1"/>
</dbReference>
<evidence type="ECO:0000256" key="6">
    <source>
        <dbReference type="ARBA" id="ARBA00023136"/>
    </source>
</evidence>
<keyword evidence="3" id="KW-0813">Transport</keyword>
<dbReference type="InterPro" id="IPR027470">
    <property type="entry name" value="Cation_efflux_CTD"/>
</dbReference>
<dbReference type="Pfam" id="PF01545">
    <property type="entry name" value="Cation_efflux"/>
    <property type="match status" value="1"/>
</dbReference>
<dbReference type="Gene3D" id="3.30.70.1350">
    <property type="entry name" value="Cation efflux protein, cytoplasmic domain"/>
    <property type="match status" value="1"/>
</dbReference>
<dbReference type="Proteomes" id="UP000430222">
    <property type="component" value="Unassembled WGS sequence"/>
</dbReference>
<evidence type="ECO:0000313" key="10">
    <source>
        <dbReference type="EMBL" id="MSV23650.1"/>
    </source>
</evidence>
<feature type="transmembrane region" description="Helical" evidence="7">
    <location>
        <begin position="118"/>
        <end position="138"/>
    </location>
</feature>
<evidence type="ECO:0000313" key="11">
    <source>
        <dbReference type="Proteomes" id="UP000430222"/>
    </source>
</evidence>
<comment type="similarity">
    <text evidence="2">Belongs to the cation diffusion facilitator (CDF) transporter (TC 2.A.4) family.</text>
</comment>
<feature type="transmembrane region" description="Helical" evidence="7">
    <location>
        <begin position="183"/>
        <end position="202"/>
    </location>
</feature>
<dbReference type="NCBIfam" id="TIGR01297">
    <property type="entry name" value="CDF"/>
    <property type="match status" value="1"/>
</dbReference>
<keyword evidence="11" id="KW-1185">Reference proteome</keyword>
<feature type="domain" description="Cation efflux protein transmembrane" evidence="8">
    <location>
        <begin position="17"/>
        <end position="209"/>
    </location>
</feature>
<evidence type="ECO:0000256" key="7">
    <source>
        <dbReference type="SAM" id="Phobius"/>
    </source>
</evidence>
<dbReference type="InterPro" id="IPR027469">
    <property type="entry name" value="Cation_efflux_TMD_sf"/>
</dbReference>
<dbReference type="RefSeq" id="WP_154619623.1">
    <property type="nucleotide sequence ID" value="NZ_VUNL01000001.1"/>
</dbReference>
<dbReference type="GO" id="GO:0016020">
    <property type="term" value="C:membrane"/>
    <property type="evidence" value="ECO:0007669"/>
    <property type="project" value="UniProtKB-SubCell"/>
</dbReference>
<evidence type="ECO:0000256" key="4">
    <source>
        <dbReference type="ARBA" id="ARBA00022692"/>
    </source>
</evidence>
<dbReference type="PANTHER" id="PTHR43840">
    <property type="entry name" value="MITOCHONDRIAL METAL TRANSPORTER 1-RELATED"/>
    <property type="match status" value="1"/>
</dbReference>
<feature type="domain" description="Cation efflux protein cytoplasmic" evidence="9">
    <location>
        <begin position="217"/>
        <end position="279"/>
    </location>
</feature>
<dbReference type="PANTHER" id="PTHR43840:SF50">
    <property type="entry name" value="MANGANESE EFFLUX SYSTEM PROTEIN MNES"/>
    <property type="match status" value="1"/>
</dbReference>
<dbReference type="InterPro" id="IPR058533">
    <property type="entry name" value="Cation_efflux_TM"/>
</dbReference>
<dbReference type="SUPFAM" id="SSF161111">
    <property type="entry name" value="Cation efflux protein transmembrane domain-like"/>
    <property type="match status" value="1"/>
</dbReference>
<evidence type="ECO:0000256" key="3">
    <source>
        <dbReference type="ARBA" id="ARBA00022448"/>
    </source>
</evidence>
<dbReference type="SUPFAM" id="SSF160240">
    <property type="entry name" value="Cation efflux protein cytoplasmic domain-like"/>
    <property type="match status" value="1"/>
</dbReference>